<reference evidence="3 4" key="1">
    <citation type="submission" date="2022-06" db="EMBL/GenBank/DDBJ databases">
        <title>Isolation of gut microbiota from human fecal samples.</title>
        <authorList>
            <person name="Pamer E.G."/>
            <person name="Barat B."/>
            <person name="Waligurski E."/>
            <person name="Medina S."/>
            <person name="Paddock L."/>
            <person name="Mostad J."/>
        </authorList>
    </citation>
    <scope>NUCLEOTIDE SEQUENCE [LARGE SCALE GENOMIC DNA]</scope>
    <source>
        <strain evidence="3 4">SL.3.17</strain>
    </source>
</reference>
<feature type="compositionally biased region" description="Basic and acidic residues" evidence="1">
    <location>
        <begin position="229"/>
        <end position="238"/>
    </location>
</feature>
<dbReference type="RefSeq" id="WP_256132590.1">
    <property type="nucleotide sequence ID" value="NZ_JANFXK010000012.1"/>
</dbReference>
<feature type="transmembrane region" description="Helical" evidence="2">
    <location>
        <begin position="162"/>
        <end position="185"/>
    </location>
</feature>
<feature type="transmembrane region" description="Helical" evidence="2">
    <location>
        <begin position="106"/>
        <end position="125"/>
    </location>
</feature>
<keyword evidence="2" id="KW-1133">Transmembrane helix</keyword>
<name>A0ABT1RQC8_9FIRM</name>
<evidence type="ECO:0000256" key="2">
    <source>
        <dbReference type="SAM" id="Phobius"/>
    </source>
</evidence>
<keyword evidence="2" id="KW-0472">Membrane</keyword>
<dbReference type="Proteomes" id="UP001524502">
    <property type="component" value="Unassembled WGS sequence"/>
</dbReference>
<dbReference type="EMBL" id="JANFXK010000012">
    <property type="protein sequence ID" value="MCQ4637402.1"/>
    <property type="molecule type" value="Genomic_DNA"/>
</dbReference>
<comment type="caution">
    <text evidence="3">The sequence shown here is derived from an EMBL/GenBank/DDBJ whole genome shotgun (WGS) entry which is preliminary data.</text>
</comment>
<gene>
    <name evidence="3" type="ORF">NE619_11765</name>
</gene>
<feature type="region of interest" description="Disordered" evidence="1">
    <location>
        <begin position="229"/>
        <end position="249"/>
    </location>
</feature>
<accession>A0ABT1RQC8</accession>
<sequence>MKEYKTNLMDITWSYRKILLMVLLFVFDMFMTYTIAENIALPIRLNNAGVLMAACVGGPGYGAILAVVEIVAQLCLGGDLAILVQGIAVIAVAASFGTYVRLGFFGNIKGVLFGILTICFIDTCIRMPEYYALFGRFTPLSVAGAELMSLLTDIMLPRPFVSAVTFFAMDVIDKAIILFAIYGILKHRPQAVAKLFDIEDPLPECVIVKDTAEEEFQTEKDHLIEKAQQKLEKKKADEVVENADAPEQK</sequence>
<keyword evidence="4" id="KW-1185">Reference proteome</keyword>
<evidence type="ECO:0000313" key="4">
    <source>
        <dbReference type="Proteomes" id="UP001524502"/>
    </source>
</evidence>
<evidence type="ECO:0008006" key="5">
    <source>
        <dbReference type="Google" id="ProtNLM"/>
    </source>
</evidence>
<organism evidence="3 4">
    <name type="scientific">Anaerovorax odorimutans</name>
    <dbReference type="NCBI Taxonomy" id="109327"/>
    <lineage>
        <taxon>Bacteria</taxon>
        <taxon>Bacillati</taxon>
        <taxon>Bacillota</taxon>
        <taxon>Clostridia</taxon>
        <taxon>Peptostreptococcales</taxon>
        <taxon>Anaerovoracaceae</taxon>
        <taxon>Anaerovorax</taxon>
    </lineage>
</organism>
<feature type="transmembrane region" description="Helical" evidence="2">
    <location>
        <begin position="18"/>
        <end position="36"/>
    </location>
</feature>
<keyword evidence="2" id="KW-0812">Transmembrane</keyword>
<feature type="transmembrane region" description="Helical" evidence="2">
    <location>
        <begin position="48"/>
        <end position="68"/>
    </location>
</feature>
<evidence type="ECO:0000256" key="1">
    <source>
        <dbReference type="SAM" id="MobiDB-lite"/>
    </source>
</evidence>
<feature type="transmembrane region" description="Helical" evidence="2">
    <location>
        <begin position="80"/>
        <end position="100"/>
    </location>
</feature>
<proteinExistence type="predicted"/>
<evidence type="ECO:0000313" key="3">
    <source>
        <dbReference type="EMBL" id="MCQ4637402.1"/>
    </source>
</evidence>
<protein>
    <recommendedName>
        <fullName evidence="5">ECF transporter S component</fullName>
    </recommendedName>
</protein>